<proteinExistence type="predicted"/>
<evidence type="ECO:0000259" key="5">
    <source>
        <dbReference type="PROSITE" id="PS51063"/>
    </source>
</evidence>
<evidence type="ECO:0000313" key="6">
    <source>
        <dbReference type="EMBL" id="TQM68463.1"/>
    </source>
</evidence>
<dbReference type="PANTHER" id="PTHR24567">
    <property type="entry name" value="CRP FAMILY TRANSCRIPTIONAL REGULATORY PROTEIN"/>
    <property type="match status" value="1"/>
</dbReference>
<reference evidence="6 7" key="1">
    <citation type="submission" date="2019-06" db="EMBL/GenBank/DDBJ databases">
        <title>Sequencing the genomes of 1000 actinobacteria strains.</title>
        <authorList>
            <person name="Klenk H.-P."/>
        </authorList>
    </citation>
    <scope>NUCLEOTIDE SEQUENCE [LARGE SCALE GENOMIC DNA]</scope>
    <source>
        <strain evidence="6 7">DSM 45043</strain>
    </source>
</reference>
<dbReference type="GO" id="GO:0003677">
    <property type="term" value="F:DNA binding"/>
    <property type="evidence" value="ECO:0007669"/>
    <property type="project" value="UniProtKB-KW"/>
</dbReference>
<evidence type="ECO:0000256" key="3">
    <source>
        <dbReference type="ARBA" id="ARBA00023163"/>
    </source>
</evidence>
<feature type="domain" description="HTH crp-type" evidence="5">
    <location>
        <begin position="159"/>
        <end position="232"/>
    </location>
</feature>
<dbReference type="GO" id="GO:0005829">
    <property type="term" value="C:cytosol"/>
    <property type="evidence" value="ECO:0007669"/>
    <property type="project" value="TreeGrafter"/>
</dbReference>
<dbReference type="Pfam" id="PF13545">
    <property type="entry name" value="HTH_Crp_2"/>
    <property type="match status" value="1"/>
</dbReference>
<evidence type="ECO:0000313" key="7">
    <source>
        <dbReference type="Proteomes" id="UP000316706"/>
    </source>
</evidence>
<dbReference type="InterPro" id="IPR050397">
    <property type="entry name" value="Env_Response_Regulators"/>
</dbReference>
<keyword evidence="1" id="KW-0805">Transcription regulation</keyword>
<dbReference type="Proteomes" id="UP000316706">
    <property type="component" value="Unassembled WGS sequence"/>
</dbReference>
<dbReference type="InterPro" id="IPR014710">
    <property type="entry name" value="RmlC-like_jellyroll"/>
</dbReference>
<dbReference type="RefSeq" id="WP_141967939.1">
    <property type="nucleotide sequence ID" value="NZ_VFPO01000001.1"/>
</dbReference>
<dbReference type="AlphaFoldDB" id="A0A543ID10"/>
<dbReference type="EMBL" id="VFPO01000001">
    <property type="protein sequence ID" value="TQM68463.1"/>
    <property type="molecule type" value="Genomic_DNA"/>
</dbReference>
<gene>
    <name evidence="6" type="ORF">FHX41_2109</name>
</gene>
<dbReference type="PANTHER" id="PTHR24567:SF74">
    <property type="entry name" value="HTH-TYPE TRANSCRIPTIONAL REGULATOR ARCR"/>
    <property type="match status" value="1"/>
</dbReference>
<dbReference type="PROSITE" id="PS50042">
    <property type="entry name" value="CNMP_BINDING_3"/>
    <property type="match status" value="1"/>
</dbReference>
<keyword evidence="7" id="KW-1185">Reference proteome</keyword>
<dbReference type="Pfam" id="PF00027">
    <property type="entry name" value="cNMP_binding"/>
    <property type="match status" value="1"/>
</dbReference>
<dbReference type="InterPro" id="IPR012318">
    <property type="entry name" value="HTH_CRP"/>
</dbReference>
<dbReference type="SMART" id="SM00100">
    <property type="entry name" value="cNMP"/>
    <property type="match status" value="1"/>
</dbReference>
<dbReference type="InterPro" id="IPR036388">
    <property type="entry name" value="WH-like_DNA-bd_sf"/>
</dbReference>
<dbReference type="SMART" id="SM00419">
    <property type="entry name" value="HTH_CRP"/>
    <property type="match status" value="1"/>
</dbReference>
<dbReference type="InterPro" id="IPR000595">
    <property type="entry name" value="cNMP-bd_dom"/>
</dbReference>
<dbReference type="SUPFAM" id="SSF46785">
    <property type="entry name" value="Winged helix' DNA-binding domain"/>
    <property type="match status" value="1"/>
</dbReference>
<evidence type="ECO:0000259" key="4">
    <source>
        <dbReference type="PROSITE" id="PS50042"/>
    </source>
</evidence>
<sequence length="242" mass="26656">MADSSARGDAPAGPVPSLFWPKSSLLGGLPEPTRRRMLELGAGRRFERGRRILAEGERSTFVVLIRAGFVKVSARRDDGRQTLLAIRTRGDLIGELAAIDENPRSGTVVASSPVEAAIIPQGEFLGFLSRHPQANLQFNRMLAYRLRQANRRRLDFTGCSAPVRVSRVLTELIETYGRRTPKGWVCDVPFTQHELADLSGTSVETAQITLRRLRQAGVISTGYRKLTVLDSRTLHGAAHLTS</sequence>
<dbReference type="InterPro" id="IPR036390">
    <property type="entry name" value="WH_DNA-bd_sf"/>
</dbReference>
<dbReference type="SUPFAM" id="SSF51206">
    <property type="entry name" value="cAMP-binding domain-like"/>
    <property type="match status" value="1"/>
</dbReference>
<organism evidence="6 7">
    <name type="scientific">Actinomadura hallensis</name>
    <dbReference type="NCBI Taxonomy" id="337895"/>
    <lineage>
        <taxon>Bacteria</taxon>
        <taxon>Bacillati</taxon>
        <taxon>Actinomycetota</taxon>
        <taxon>Actinomycetes</taxon>
        <taxon>Streptosporangiales</taxon>
        <taxon>Thermomonosporaceae</taxon>
        <taxon>Actinomadura</taxon>
    </lineage>
</organism>
<keyword evidence="3" id="KW-0804">Transcription</keyword>
<dbReference type="Gene3D" id="1.10.10.10">
    <property type="entry name" value="Winged helix-like DNA-binding domain superfamily/Winged helix DNA-binding domain"/>
    <property type="match status" value="1"/>
</dbReference>
<dbReference type="Gene3D" id="2.60.120.10">
    <property type="entry name" value="Jelly Rolls"/>
    <property type="match status" value="1"/>
</dbReference>
<evidence type="ECO:0000256" key="2">
    <source>
        <dbReference type="ARBA" id="ARBA00023125"/>
    </source>
</evidence>
<evidence type="ECO:0000256" key="1">
    <source>
        <dbReference type="ARBA" id="ARBA00023015"/>
    </source>
</evidence>
<comment type="caution">
    <text evidence="6">The sequence shown here is derived from an EMBL/GenBank/DDBJ whole genome shotgun (WGS) entry which is preliminary data.</text>
</comment>
<keyword evidence="2" id="KW-0238">DNA-binding</keyword>
<feature type="domain" description="Cyclic nucleotide-binding" evidence="4">
    <location>
        <begin position="25"/>
        <end position="128"/>
    </location>
</feature>
<dbReference type="CDD" id="cd00038">
    <property type="entry name" value="CAP_ED"/>
    <property type="match status" value="1"/>
</dbReference>
<dbReference type="OrthoDB" id="41390at2"/>
<dbReference type="InterPro" id="IPR018490">
    <property type="entry name" value="cNMP-bd_dom_sf"/>
</dbReference>
<accession>A0A543ID10</accession>
<name>A0A543ID10_9ACTN</name>
<protein>
    <submittedName>
        <fullName evidence="6">CRP-like cAMP-binding protein</fullName>
    </submittedName>
</protein>
<dbReference type="GO" id="GO:0003700">
    <property type="term" value="F:DNA-binding transcription factor activity"/>
    <property type="evidence" value="ECO:0007669"/>
    <property type="project" value="TreeGrafter"/>
</dbReference>
<dbReference type="PROSITE" id="PS51063">
    <property type="entry name" value="HTH_CRP_2"/>
    <property type="match status" value="1"/>
</dbReference>